<evidence type="ECO:0008006" key="3">
    <source>
        <dbReference type="Google" id="ProtNLM"/>
    </source>
</evidence>
<dbReference type="Gramene" id="Jr13_13180_p1">
    <property type="protein sequence ID" value="cds.Jr13_13180_p1"/>
    <property type="gene ID" value="Jr13_13180"/>
</dbReference>
<dbReference type="EMBL" id="LIHL02000013">
    <property type="protein sequence ID" value="KAF5449399.1"/>
    <property type="molecule type" value="Genomic_DNA"/>
</dbReference>
<evidence type="ECO:0000313" key="1">
    <source>
        <dbReference type="EMBL" id="KAF5449399.1"/>
    </source>
</evidence>
<comment type="caution">
    <text evidence="1">The sequence shown here is derived from an EMBL/GenBank/DDBJ whole genome shotgun (WGS) entry which is preliminary data.</text>
</comment>
<dbReference type="CDD" id="cd09272">
    <property type="entry name" value="RNase_HI_RT_Ty1"/>
    <property type="match status" value="1"/>
</dbReference>
<dbReference type="PANTHER" id="PTHR11439:SF450">
    <property type="entry name" value="REVERSE TRANSCRIPTASE TY1_COPIA-TYPE DOMAIN-CONTAINING PROTEIN"/>
    <property type="match status" value="1"/>
</dbReference>
<reference evidence="1" key="2">
    <citation type="submission" date="2020-03" db="EMBL/GenBank/DDBJ databases">
        <title>Walnut 2.0.</title>
        <authorList>
            <person name="Marrano A."/>
            <person name="Britton M."/>
            <person name="Zimin A.V."/>
            <person name="Zaini P.A."/>
            <person name="Workman R."/>
            <person name="Puiu D."/>
            <person name="Bianco L."/>
            <person name="Allen B.J."/>
            <person name="Troggio M."/>
            <person name="Leslie C.A."/>
            <person name="Timp W."/>
            <person name="Dendekar A."/>
            <person name="Salzberg S.L."/>
            <person name="Neale D.B."/>
        </authorList>
    </citation>
    <scope>NUCLEOTIDE SEQUENCE</scope>
    <source>
        <tissue evidence="1">Leaves</tissue>
    </source>
</reference>
<dbReference type="SUPFAM" id="SSF56672">
    <property type="entry name" value="DNA/RNA polymerases"/>
    <property type="match status" value="1"/>
</dbReference>
<dbReference type="InterPro" id="IPR043502">
    <property type="entry name" value="DNA/RNA_pol_sf"/>
</dbReference>
<sequence>MSAAVLLLTQRKYINSLLLRSQMQHAKPISSPMAASLKLSKFDSPDFDDPTLYHSIVGGLQYLSLTRPDISFAVNKICQFMHSPKASHWNAVKRVCPSSTFTLQAYSDSDWGDCLDDRRSTRGFCIYLGSHLISWSSKKQKAVAHSSAEAEYKSLASSAAETIWLQTVLRELGIPLAKAPIL</sequence>
<protein>
    <recommendedName>
        <fullName evidence="3">Secreted RxLR effector protein 161-like</fullName>
    </recommendedName>
</protein>
<name>A0A833UBB6_JUGRE</name>
<accession>A0A833UBB6</accession>
<dbReference type="Proteomes" id="UP000619265">
    <property type="component" value="Unassembled WGS sequence"/>
</dbReference>
<dbReference type="PANTHER" id="PTHR11439">
    <property type="entry name" value="GAG-POL-RELATED RETROTRANSPOSON"/>
    <property type="match status" value="1"/>
</dbReference>
<reference evidence="1" key="1">
    <citation type="submission" date="2015-10" db="EMBL/GenBank/DDBJ databases">
        <authorList>
            <person name="Martinez-Garcia P.J."/>
            <person name="Crepeau M.W."/>
            <person name="Puiu D."/>
            <person name="Gonzalez-Ibeas D."/>
            <person name="Whalen J."/>
            <person name="Stevens K."/>
            <person name="Paul R."/>
            <person name="Butterfield T."/>
            <person name="Britton M."/>
            <person name="Reagan R."/>
            <person name="Chakraborty S."/>
            <person name="Walawage S.L."/>
            <person name="Vasquez-Gross H.A."/>
            <person name="Cardeno C."/>
            <person name="Famula R."/>
            <person name="Pratt K."/>
            <person name="Kuruganti S."/>
            <person name="Aradhya M.K."/>
            <person name="Leslie C.A."/>
            <person name="Dandekar A.M."/>
            <person name="Salzberg S.L."/>
            <person name="Wegrzyn J.L."/>
            <person name="Langley C.H."/>
            <person name="Neale D.B."/>
        </authorList>
    </citation>
    <scope>NUCLEOTIDE SEQUENCE</scope>
    <source>
        <tissue evidence="1">Leaves</tissue>
    </source>
</reference>
<gene>
    <name evidence="1" type="ORF">F2P56_029849</name>
</gene>
<evidence type="ECO:0000313" key="2">
    <source>
        <dbReference type="Proteomes" id="UP000619265"/>
    </source>
</evidence>
<organism evidence="1 2">
    <name type="scientific">Juglans regia</name>
    <name type="common">English walnut</name>
    <dbReference type="NCBI Taxonomy" id="51240"/>
    <lineage>
        <taxon>Eukaryota</taxon>
        <taxon>Viridiplantae</taxon>
        <taxon>Streptophyta</taxon>
        <taxon>Embryophyta</taxon>
        <taxon>Tracheophyta</taxon>
        <taxon>Spermatophyta</taxon>
        <taxon>Magnoliopsida</taxon>
        <taxon>eudicotyledons</taxon>
        <taxon>Gunneridae</taxon>
        <taxon>Pentapetalae</taxon>
        <taxon>rosids</taxon>
        <taxon>fabids</taxon>
        <taxon>Fagales</taxon>
        <taxon>Juglandaceae</taxon>
        <taxon>Juglans</taxon>
    </lineage>
</organism>
<dbReference type="AlphaFoldDB" id="A0A833UBB6"/>
<proteinExistence type="predicted"/>